<evidence type="ECO:0000313" key="2">
    <source>
        <dbReference type="Proteomes" id="UP000297245"/>
    </source>
</evidence>
<dbReference type="AlphaFoldDB" id="A0A4S8KR36"/>
<reference evidence="1 2" key="1">
    <citation type="journal article" date="2019" name="Nat. Ecol. Evol.">
        <title>Megaphylogeny resolves global patterns of mushroom evolution.</title>
        <authorList>
            <person name="Varga T."/>
            <person name="Krizsan K."/>
            <person name="Foldi C."/>
            <person name="Dima B."/>
            <person name="Sanchez-Garcia M."/>
            <person name="Sanchez-Ramirez S."/>
            <person name="Szollosi G.J."/>
            <person name="Szarkandi J.G."/>
            <person name="Papp V."/>
            <person name="Albert L."/>
            <person name="Andreopoulos W."/>
            <person name="Angelini C."/>
            <person name="Antonin V."/>
            <person name="Barry K.W."/>
            <person name="Bougher N.L."/>
            <person name="Buchanan P."/>
            <person name="Buyck B."/>
            <person name="Bense V."/>
            <person name="Catcheside P."/>
            <person name="Chovatia M."/>
            <person name="Cooper J."/>
            <person name="Damon W."/>
            <person name="Desjardin D."/>
            <person name="Finy P."/>
            <person name="Geml J."/>
            <person name="Haridas S."/>
            <person name="Hughes K."/>
            <person name="Justo A."/>
            <person name="Karasinski D."/>
            <person name="Kautmanova I."/>
            <person name="Kiss B."/>
            <person name="Kocsube S."/>
            <person name="Kotiranta H."/>
            <person name="LaButti K.M."/>
            <person name="Lechner B.E."/>
            <person name="Liimatainen K."/>
            <person name="Lipzen A."/>
            <person name="Lukacs Z."/>
            <person name="Mihaltcheva S."/>
            <person name="Morgado L.N."/>
            <person name="Niskanen T."/>
            <person name="Noordeloos M.E."/>
            <person name="Ohm R.A."/>
            <person name="Ortiz-Santana B."/>
            <person name="Ovrebo C."/>
            <person name="Racz N."/>
            <person name="Riley R."/>
            <person name="Savchenko A."/>
            <person name="Shiryaev A."/>
            <person name="Soop K."/>
            <person name="Spirin V."/>
            <person name="Szebenyi C."/>
            <person name="Tomsovsky M."/>
            <person name="Tulloss R.E."/>
            <person name="Uehling J."/>
            <person name="Grigoriev I.V."/>
            <person name="Vagvolgyi C."/>
            <person name="Papp T."/>
            <person name="Martin F.M."/>
            <person name="Miettinen O."/>
            <person name="Hibbett D.S."/>
            <person name="Nagy L.G."/>
        </authorList>
    </citation>
    <scope>NUCLEOTIDE SEQUENCE [LARGE SCALE GENOMIC DNA]</scope>
    <source>
        <strain evidence="1 2">CBS 962.96</strain>
    </source>
</reference>
<protein>
    <submittedName>
        <fullName evidence="1">Uncharacterized protein</fullName>
    </submittedName>
</protein>
<name>A0A4S8KR36_DENBC</name>
<dbReference type="Proteomes" id="UP000297245">
    <property type="component" value="Unassembled WGS sequence"/>
</dbReference>
<gene>
    <name evidence="1" type="ORF">K435DRAFT_67267</name>
</gene>
<proteinExistence type="predicted"/>
<keyword evidence="2" id="KW-1185">Reference proteome</keyword>
<evidence type="ECO:0000313" key="1">
    <source>
        <dbReference type="EMBL" id="THU78103.1"/>
    </source>
</evidence>
<sequence length="73" mass="8318">MLLTSLALSLPPKTEPSPIRNRRYGLLTNERNIKAIHIPFRDVATFLNATSWTSPSPSIIEPFRDWAIARGWN</sequence>
<accession>A0A4S8KR36</accession>
<dbReference type="EMBL" id="ML180262">
    <property type="protein sequence ID" value="THU78103.1"/>
    <property type="molecule type" value="Genomic_DNA"/>
</dbReference>
<organism evidence="1 2">
    <name type="scientific">Dendrothele bispora (strain CBS 962.96)</name>
    <dbReference type="NCBI Taxonomy" id="1314807"/>
    <lineage>
        <taxon>Eukaryota</taxon>
        <taxon>Fungi</taxon>
        <taxon>Dikarya</taxon>
        <taxon>Basidiomycota</taxon>
        <taxon>Agaricomycotina</taxon>
        <taxon>Agaricomycetes</taxon>
        <taxon>Agaricomycetidae</taxon>
        <taxon>Agaricales</taxon>
        <taxon>Agaricales incertae sedis</taxon>
        <taxon>Dendrothele</taxon>
    </lineage>
</organism>